<accession>A0A2U2C1S8</accession>
<dbReference type="PANTHER" id="PTHR30041:SF4">
    <property type="entry name" value="ARSENATE REDUCTASE"/>
    <property type="match status" value="1"/>
</dbReference>
<sequence length="120" mass="13946">MQKLELWHNISCSKSNSAKDFLDQNGFEISIRDYLLNLPSKNELKELLKKLNISIFDLVRTGEEIYKDLKLENIKQEDKLIDAVLLNPILIQRPILVGENKAFIVRPPLKIEDVLEELCK</sequence>
<dbReference type="EMBL" id="QEYI01000002">
    <property type="protein sequence ID" value="PWE22277.1"/>
    <property type="molecule type" value="Genomic_DNA"/>
</dbReference>
<protein>
    <submittedName>
        <fullName evidence="3">Arsenate reductase (Glutaredoxin)</fullName>
    </submittedName>
</protein>
<comment type="caution">
    <text evidence="3">The sequence shown here is derived from an EMBL/GenBank/DDBJ whole genome shotgun (WGS) entry which is preliminary data.</text>
</comment>
<comment type="similarity">
    <text evidence="1 2">Belongs to the ArsC family.</text>
</comment>
<dbReference type="Gene3D" id="3.40.30.10">
    <property type="entry name" value="Glutaredoxin"/>
    <property type="match status" value="1"/>
</dbReference>
<dbReference type="Pfam" id="PF03960">
    <property type="entry name" value="ArsC"/>
    <property type="match status" value="1"/>
</dbReference>
<dbReference type="PROSITE" id="PS51353">
    <property type="entry name" value="ARSC"/>
    <property type="match status" value="1"/>
</dbReference>
<reference evidence="3 4" key="1">
    <citation type="submission" date="2018-05" db="EMBL/GenBank/DDBJ databases">
        <title>Antimicrobial susceptibility testing and genomic analysis of Arcobacter skirrowii strains and one Arcobacter butzleri isolated from German poultry farms.</title>
        <authorList>
            <person name="Haenel I."/>
            <person name="Hotzel H."/>
            <person name="Tomaso H."/>
            <person name="Busch A."/>
        </authorList>
    </citation>
    <scope>NUCLEOTIDE SEQUENCE [LARGE SCALE GENOMIC DNA]</scope>
    <source>
        <strain evidence="4">v</strain>
    </source>
</reference>
<evidence type="ECO:0000256" key="1">
    <source>
        <dbReference type="ARBA" id="ARBA00007198"/>
    </source>
</evidence>
<dbReference type="RefSeq" id="WP_109065395.1">
    <property type="nucleotide sequence ID" value="NZ_QEYG01000005.1"/>
</dbReference>
<dbReference type="STRING" id="28200.GCA_001572935_00516"/>
<organism evidence="3 4">
    <name type="scientific">Aliarcobacter skirrowii</name>
    <dbReference type="NCBI Taxonomy" id="28200"/>
    <lineage>
        <taxon>Bacteria</taxon>
        <taxon>Pseudomonadati</taxon>
        <taxon>Campylobacterota</taxon>
        <taxon>Epsilonproteobacteria</taxon>
        <taxon>Campylobacterales</taxon>
        <taxon>Arcobacteraceae</taxon>
        <taxon>Aliarcobacter</taxon>
    </lineage>
</organism>
<dbReference type="PANTHER" id="PTHR30041">
    <property type="entry name" value="ARSENATE REDUCTASE"/>
    <property type="match status" value="1"/>
</dbReference>
<dbReference type="SUPFAM" id="SSF52833">
    <property type="entry name" value="Thioredoxin-like"/>
    <property type="match status" value="1"/>
</dbReference>
<dbReference type="InterPro" id="IPR006660">
    <property type="entry name" value="Arsenate_reductase-like"/>
</dbReference>
<gene>
    <name evidence="3" type="ORF">DF188_03965</name>
</gene>
<dbReference type="Proteomes" id="UP000245014">
    <property type="component" value="Unassembled WGS sequence"/>
</dbReference>
<dbReference type="AlphaFoldDB" id="A0A2U2C1S8"/>
<evidence type="ECO:0000256" key="2">
    <source>
        <dbReference type="PROSITE-ProRule" id="PRU01282"/>
    </source>
</evidence>
<name>A0A2U2C1S8_9BACT</name>
<dbReference type="InterPro" id="IPR036249">
    <property type="entry name" value="Thioredoxin-like_sf"/>
</dbReference>
<proteinExistence type="inferred from homology"/>
<evidence type="ECO:0000313" key="4">
    <source>
        <dbReference type="Proteomes" id="UP000245014"/>
    </source>
</evidence>
<evidence type="ECO:0000313" key="3">
    <source>
        <dbReference type="EMBL" id="PWE22277.1"/>
    </source>
</evidence>